<feature type="transmembrane region" description="Helical" evidence="7">
    <location>
        <begin position="294"/>
        <end position="315"/>
    </location>
</feature>
<comment type="subcellular location">
    <subcellularLocation>
        <location evidence="1">Cell membrane</location>
        <topology evidence="1">Multi-pass membrane protein</topology>
    </subcellularLocation>
</comment>
<dbReference type="InterPro" id="IPR011657">
    <property type="entry name" value="CNT_C_dom"/>
</dbReference>
<dbReference type="EMBL" id="MSAC01000011">
    <property type="protein sequence ID" value="PUX09468.1"/>
    <property type="molecule type" value="Genomic_DNA"/>
</dbReference>
<feature type="domain" description="Nucleoside transporter/FeoB GTPase Gate" evidence="10">
    <location>
        <begin position="98"/>
        <end position="196"/>
    </location>
</feature>
<dbReference type="Pfam" id="PF01773">
    <property type="entry name" value="Nucleos_tra2_N"/>
    <property type="match status" value="1"/>
</dbReference>
<dbReference type="Proteomes" id="UP000244731">
    <property type="component" value="Unassembled WGS sequence"/>
</dbReference>
<evidence type="ECO:0000259" key="10">
    <source>
        <dbReference type="Pfam" id="PF07670"/>
    </source>
</evidence>
<evidence type="ECO:0000256" key="5">
    <source>
        <dbReference type="ARBA" id="ARBA00022989"/>
    </source>
</evidence>
<keyword evidence="5 7" id="KW-1133">Transmembrane helix</keyword>
<dbReference type="EMBL" id="CP006731">
    <property type="protein sequence ID" value="AHB71885.1"/>
    <property type="molecule type" value="Genomic_DNA"/>
</dbReference>
<feature type="transmembrane region" description="Helical" evidence="7">
    <location>
        <begin position="404"/>
        <end position="424"/>
    </location>
</feature>
<sequence length="425" mass="44453">MQILMGLVGMLALLFIAVALSSNRKAINLRTVVGAWLIQIAIGALVLYVPAGRKVLLAMSEGVANVIAYGNDGISFLFGGLVSDKMFEVFGGGGFIFALRVLPVIVFFSSLIAVLYYLGIMQLVIRLLGGALRKVLKTSRTESLSATANIFVGQTEAPLVVRPYIATMTRSELFAVMCGGLASVAGSVLAGYAQMGVPLEYLIAASFMAAPGGLLFAKIIIPETETPHDAPQLDTTQRDPDSPSNVLDAAASGASAGMQLALNVGAMLLAFVALIALLNGMLSGIGGWFNHPELSLQLILGWLFSPVAWLIGVPWDEAMVAGSFIGQKLIINEFVAYMNFGEYLKEDAAVAAAGLQVLSDHTKAIISFALCGFANLSSIAILIGGLGSMAPNRRHEVAQLGLKAVAAGTLSNLMSATIAGLFLAL</sequence>
<comment type="similarity">
    <text evidence="2 7">Belongs to the concentrative nucleoside transporter (CNT) (TC 2.A.41) family.</text>
</comment>
<evidence type="ECO:0000256" key="4">
    <source>
        <dbReference type="ARBA" id="ARBA00022692"/>
    </source>
</evidence>
<feature type="transmembrane region" description="Helical" evidence="7">
    <location>
        <begin position="31"/>
        <end position="51"/>
    </location>
</feature>
<evidence type="ECO:0000313" key="16">
    <source>
        <dbReference type="Proteomes" id="UP000285793"/>
    </source>
</evidence>
<evidence type="ECO:0000313" key="13">
    <source>
        <dbReference type="EMBL" id="ROW61556.1"/>
    </source>
</evidence>
<organism evidence="11 14">
    <name type="scientific">Cronobacter malonaticus</name>
    <dbReference type="NCBI Taxonomy" id="413503"/>
    <lineage>
        <taxon>Bacteria</taxon>
        <taxon>Pseudomonadati</taxon>
        <taxon>Pseudomonadota</taxon>
        <taxon>Gammaproteobacteria</taxon>
        <taxon>Enterobacterales</taxon>
        <taxon>Enterobacteriaceae</taxon>
        <taxon>Cronobacter</taxon>
    </lineage>
</organism>
<evidence type="ECO:0000256" key="7">
    <source>
        <dbReference type="RuleBase" id="RU362018"/>
    </source>
</evidence>
<protein>
    <recommendedName>
        <fullName evidence="7">Nucleoside permease</fullName>
    </recommendedName>
</protein>
<feature type="transmembrane region" description="Helical" evidence="7">
    <location>
        <begin position="173"/>
        <end position="195"/>
    </location>
</feature>
<dbReference type="Proteomes" id="UP000018545">
    <property type="component" value="Chromosome"/>
</dbReference>
<dbReference type="Pfam" id="PF07662">
    <property type="entry name" value="Nucleos_tra2_C"/>
    <property type="match status" value="1"/>
</dbReference>
<evidence type="ECO:0000256" key="6">
    <source>
        <dbReference type="ARBA" id="ARBA00023136"/>
    </source>
</evidence>
<evidence type="ECO:0000256" key="2">
    <source>
        <dbReference type="ARBA" id="ARBA00009033"/>
    </source>
</evidence>
<feature type="transmembrane region" description="Helical" evidence="7">
    <location>
        <begin position="364"/>
        <end position="384"/>
    </location>
</feature>
<keyword evidence="3" id="KW-1003">Cell membrane</keyword>
<evidence type="ECO:0000313" key="15">
    <source>
        <dbReference type="Proteomes" id="UP000244731"/>
    </source>
</evidence>
<reference evidence="13 16" key="3">
    <citation type="journal article" date="2018" name="Front. Microbiol.">
        <title>An Investigation of an Acute Gastroenteritis Outbreak: Cronobacter sakazakii, a Potential Cause of Food-Borne Illness.</title>
        <authorList>
            <person name="Yong W."/>
            <person name="Guo B."/>
            <person name="Shi X."/>
            <person name="Cheng T."/>
            <person name="Chen M."/>
            <person name="Jiang X."/>
            <person name="Ye Y."/>
            <person name="Wang J."/>
            <person name="Xie G."/>
            <person name="Ding J."/>
        </authorList>
    </citation>
    <scope>NUCLEOTIDE SEQUENCE [LARGE SCALE GENOMIC DNA]</scope>
    <source>
        <strain evidence="13 16">S1</strain>
    </source>
</reference>
<evidence type="ECO:0000313" key="14">
    <source>
        <dbReference type="Proteomes" id="UP000018545"/>
    </source>
</evidence>
<gene>
    <name evidence="12" type="ORF">AUM46_04745</name>
    <name evidence="13" type="ORF">C3E80_09745</name>
    <name evidence="11" type="ORF">P262_04948</name>
</gene>
<keyword evidence="7" id="KW-0813">Transport</keyword>
<accession>V5U4G5</accession>
<keyword evidence="6 7" id="KW-0472">Membrane</keyword>
<feature type="domain" description="Concentrative nucleoside transporter N-terminal" evidence="8">
    <location>
        <begin position="8"/>
        <end position="81"/>
    </location>
</feature>
<dbReference type="RefSeq" id="WP_007778881.1">
    <property type="nucleotide sequence ID" value="NC_023032.1"/>
</dbReference>
<keyword evidence="15" id="KW-1185">Reference proteome</keyword>
<dbReference type="Proteomes" id="UP000285793">
    <property type="component" value="Unassembled WGS sequence"/>
</dbReference>
<dbReference type="KEGG" id="csi:P262_04948"/>
<evidence type="ECO:0000313" key="11">
    <source>
        <dbReference type="EMBL" id="AHB71885.1"/>
    </source>
</evidence>
<dbReference type="PANTHER" id="PTHR10590:SF4">
    <property type="entry name" value="SOLUTE CARRIER FAMILY 28 MEMBER 3"/>
    <property type="match status" value="1"/>
</dbReference>
<dbReference type="GO" id="GO:0005337">
    <property type="term" value="F:nucleoside transmembrane transporter activity"/>
    <property type="evidence" value="ECO:0007669"/>
    <property type="project" value="InterPro"/>
</dbReference>
<dbReference type="PANTHER" id="PTHR10590">
    <property type="entry name" value="SODIUM/NUCLEOSIDE COTRANSPORTER"/>
    <property type="match status" value="1"/>
</dbReference>
<dbReference type="InterPro" id="IPR002668">
    <property type="entry name" value="CNT_N_dom"/>
</dbReference>
<evidence type="ECO:0000313" key="12">
    <source>
        <dbReference type="EMBL" id="PUX09468.1"/>
    </source>
</evidence>
<evidence type="ECO:0000256" key="3">
    <source>
        <dbReference type="ARBA" id="ARBA00022475"/>
    </source>
</evidence>
<dbReference type="InterPro" id="IPR008276">
    <property type="entry name" value="C_nuclsd_transpt"/>
</dbReference>
<dbReference type="PATRIC" id="fig|1401659.3.peg.3489"/>
<feature type="domain" description="Concentrative nucleoside transporter C-terminal" evidence="9">
    <location>
        <begin position="201"/>
        <end position="420"/>
    </location>
</feature>
<reference evidence="12 15" key="2">
    <citation type="submission" date="2016-12" db="EMBL/GenBank/DDBJ databases">
        <title>Analysis of the Molecular Diversity Among Cronobacter Species Isolated from Filth Flies Using a Pan Genomic DNA Microarray.</title>
        <authorList>
            <person name="Pava-Ripoll M."/>
            <person name="Tall B."/>
            <person name="Farber J."/>
            <person name="Fanning S."/>
            <person name="Lehner A."/>
            <person name="Stephan R."/>
            <person name="Pagotto F."/>
            <person name="Iverson C."/>
            <person name="Ziobro G."/>
            <person name="Miller A."/>
            <person name="Pearson R."/>
            <person name="Yan Q."/>
            <person name="Kim M."/>
            <person name="Jeong S."/>
            <person name="Park J."/>
            <person name="Jun S."/>
            <person name="Choi H."/>
            <person name="Chung T."/>
            <person name="Yoo Y."/>
            <person name="Park E."/>
            <person name="Hwang S."/>
            <person name="Lee B."/>
            <person name="Sathyamoorthy V."/>
            <person name="Carter L."/>
            <person name="Mammel M."/>
            <person name="Jackson S."/>
            <person name="Kothary M."/>
            <person name="Patel I."/>
            <person name="Grim C."/>
            <person name="Gopinath G."/>
            <person name="Gangiredla J."/>
            <person name="Chase H."/>
        </authorList>
    </citation>
    <scope>NUCLEOTIDE SEQUENCE [LARGE SCALE GENOMIC DNA]</scope>
    <source>
        <strain evidence="12 15">MOD1-Md25g</strain>
    </source>
</reference>
<feature type="transmembrane region" description="Helical" evidence="7">
    <location>
        <begin position="95"/>
        <end position="118"/>
    </location>
</feature>
<evidence type="ECO:0000259" key="8">
    <source>
        <dbReference type="Pfam" id="PF01773"/>
    </source>
</evidence>
<keyword evidence="4 7" id="KW-0812">Transmembrane</keyword>
<name>V5U4G5_9ENTR</name>
<reference evidence="11 14" key="1">
    <citation type="journal article" date="2014" name="Genome Announc.">
        <title>Complete Genome Sequence of Cronobacter sakazakii Strain CMCC 45402.</title>
        <authorList>
            <person name="Zhao Z."/>
            <person name="Wang L."/>
            <person name="Wang B."/>
            <person name="Liang H."/>
            <person name="Ye Q."/>
            <person name="Zeng M."/>
        </authorList>
    </citation>
    <scope>NUCLEOTIDE SEQUENCE [LARGE SCALE GENOMIC DNA]</scope>
    <source>
        <strain evidence="14">45402</strain>
        <strain evidence="11">CMCC45402</strain>
    </source>
</reference>
<dbReference type="InterPro" id="IPR011642">
    <property type="entry name" value="Gate_dom"/>
</dbReference>
<dbReference type="GO" id="GO:0015293">
    <property type="term" value="F:symporter activity"/>
    <property type="evidence" value="ECO:0007669"/>
    <property type="project" value="TreeGrafter"/>
</dbReference>
<proteinExistence type="inferred from homology"/>
<dbReference type="InterPro" id="IPR018270">
    <property type="entry name" value="C_nuclsd_transpt_met_bac"/>
</dbReference>
<dbReference type="EMBL" id="PQJL01000008">
    <property type="protein sequence ID" value="ROW61556.1"/>
    <property type="molecule type" value="Genomic_DNA"/>
</dbReference>
<feature type="transmembrane region" description="Helical" evidence="7">
    <location>
        <begin position="260"/>
        <end position="282"/>
    </location>
</feature>
<comment type="caution">
    <text evidence="7">Lacks conserved residue(s) required for the propagation of feature annotation.</text>
</comment>
<evidence type="ECO:0000259" key="9">
    <source>
        <dbReference type="Pfam" id="PF07662"/>
    </source>
</evidence>
<dbReference type="AlphaFoldDB" id="V5U4G5"/>
<dbReference type="GeneID" id="45716926"/>
<dbReference type="NCBIfam" id="TIGR00804">
    <property type="entry name" value="nupC"/>
    <property type="match status" value="1"/>
</dbReference>
<dbReference type="HOGENOM" id="CLU_016813_4_2_6"/>
<evidence type="ECO:0000256" key="1">
    <source>
        <dbReference type="ARBA" id="ARBA00004651"/>
    </source>
</evidence>
<dbReference type="Pfam" id="PF07670">
    <property type="entry name" value="Gate"/>
    <property type="match status" value="1"/>
</dbReference>
<dbReference type="GO" id="GO:0005886">
    <property type="term" value="C:plasma membrane"/>
    <property type="evidence" value="ECO:0007669"/>
    <property type="project" value="UniProtKB-SubCell"/>
</dbReference>